<sequence>MESNINDVEMAVHWPKRLGRGVIGQNSSSKQASKIVYTNSPAGAKSIFRSC</sequence>
<dbReference type="RefSeq" id="WP_168695592.1">
    <property type="nucleotide sequence ID" value="NZ_CP051206.1"/>
</dbReference>
<name>A0A6H2BXK9_DOLFA</name>
<organism evidence="1 2">
    <name type="scientific">Dolichospermum flos-aquae CCAP 1403/13F</name>
    <dbReference type="NCBI Taxonomy" id="315271"/>
    <lineage>
        <taxon>Bacteria</taxon>
        <taxon>Bacillati</taxon>
        <taxon>Cyanobacteriota</taxon>
        <taxon>Cyanophyceae</taxon>
        <taxon>Nostocales</taxon>
        <taxon>Aphanizomenonaceae</taxon>
        <taxon>Dolichospermum</taxon>
    </lineage>
</organism>
<evidence type="ECO:0000313" key="1">
    <source>
        <dbReference type="EMBL" id="QJB44315.1"/>
    </source>
</evidence>
<gene>
    <name evidence="1" type="ORF">HGD76_09110</name>
</gene>
<accession>A0A6H2BXK9</accession>
<dbReference type="KEGG" id="dfs:HGD76_09110"/>
<reference evidence="1 2" key="1">
    <citation type="submission" date="2020-04" db="EMBL/GenBank/DDBJ databases">
        <title>Genome-Wide Identification of 5-Methylcytosine Sites in Bacterial Genomes By High-Throughput Sequencing of MspJI Restriction Fragments.</title>
        <authorList>
            <person name="Wu V."/>
        </authorList>
    </citation>
    <scope>NUCLEOTIDE SEQUENCE [LARGE SCALE GENOMIC DNA]</scope>
    <source>
        <strain evidence="1 2">CCAP 1403/13f</strain>
    </source>
</reference>
<dbReference type="EMBL" id="CP051206">
    <property type="protein sequence ID" value="QJB44315.1"/>
    <property type="molecule type" value="Genomic_DNA"/>
</dbReference>
<protein>
    <submittedName>
        <fullName evidence="1">Uncharacterized protein</fullName>
    </submittedName>
</protein>
<evidence type="ECO:0000313" key="2">
    <source>
        <dbReference type="Proteomes" id="UP000502433"/>
    </source>
</evidence>
<proteinExistence type="predicted"/>
<dbReference type="AlphaFoldDB" id="A0A6H2BXK9"/>
<reference evidence="1 2" key="2">
    <citation type="submission" date="2020-04" db="EMBL/GenBank/DDBJ databases">
        <authorList>
            <person name="Fomenkov A."/>
            <person name="Anton B.P."/>
            <person name="Roberts R.J."/>
        </authorList>
    </citation>
    <scope>NUCLEOTIDE SEQUENCE [LARGE SCALE GENOMIC DNA]</scope>
    <source>
        <strain evidence="1 2">CCAP 1403/13f</strain>
    </source>
</reference>
<dbReference type="Proteomes" id="UP000502433">
    <property type="component" value="Chromosome"/>
</dbReference>